<dbReference type="STRING" id="1121390.SAMN02746041_00623"/>
<dbReference type="EMBL" id="FWXF01000002">
    <property type="protein sequence ID" value="SMC19188.1"/>
    <property type="molecule type" value="Genomic_DNA"/>
</dbReference>
<dbReference type="PANTHER" id="PTHR34183:SF1">
    <property type="entry name" value="ENDOLYTIC PEPTIDOGLYCAN TRANSGLYCOSYLASE RLPA"/>
    <property type="match status" value="1"/>
</dbReference>
<dbReference type="GO" id="GO:0008932">
    <property type="term" value="F:lytic endotransglycosylase activity"/>
    <property type="evidence" value="ECO:0007669"/>
    <property type="project" value="UniProtKB-UniRule"/>
</dbReference>
<evidence type="ECO:0000256" key="4">
    <source>
        <dbReference type="HAMAP-Rule" id="MF_02071"/>
    </source>
</evidence>
<keyword evidence="8" id="KW-1185">Reference proteome</keyword>
<dbReference type="InterPro" id="IPR036680">
    <property type="entry name" value="SPOR-like_sf"/>
</dbReference>
<feature type="chain" id="PRO_5013415748" description="Probable endolytic peptidoglycan transglycosylase RlpA" evidence="4">
    <location>
        <begin position="21"/>
        <end position="252"/>
    </location>
</feature>
<keyword evidence="1 4" id="KW-0732">Signal</keyword>
<dbReference type="PANTHER" id="PTHR34183">
    <property type="entry name" value="ENDOLYTIC PEPTIDOGLYCAN TRANSGLYCOSYLASE RLPA"/>
    <property type="match status" value="1"/>
</dbReference>
<dbReference type="Pfam" id="PF05036">
    <property type="entry name" value="SPOR"/>
    <property type="match status" value="1"/>
</dbReference>
<reference evidence="7 8" key="1">
    <citation type="submission" date="2017-04" db="EMBL/GenBank/DDBJ databases">
        <authorList>
            <person name="Afonso C.L."/>
            <person name="Miller P.J."/>
            <person name="Scott M.A."/>
            <person name="Spackman E."/>
            <person name="Goraichik I."/>
            <person name="Dimitrov K.M."/>
            <person name="Suarez D.L."/>
            <person name="Swayne D.E."/>
        </authorList>
    </citation>
    <scope>NUCLEOTIDE SEQUENCE [LARGE SCALE GENOMIC DNA]</scope>
    <source>
        <strain evidence="7 8">DSM 13146</strain>
    </source>
</reference>
<evidence type="ECO:0000259" key="6">
    <source>
        <dbReference type="PROSITE" id="PS51724"/>
    </source>
</evidence>
<evidence type="ECO:0000256" key="2">
    <source>
        <dbReference type="ARBA" id="ARBA00023239"/>
    </source>
</evidence>
<dbReference type="SUPFAM" id="SSF110997">
    <property type="entry name" value="Sporulation related repeat"/>
    <property type="match status" value="1"/>
</dbReference>
<dbReference type="InterPro" id="IPR012997">
    <property type="entry name" value="RplA"/>
</dbReference>
<keyword evidence="3 4" id="KW-0961">Cell wall biogenesis/degradation</keyword>
<evidence type="ECO:0000256" key="3">
    <source>
        <dbReference type="ARBA" id="ARBA00023316"/>
    </source>
</evidence>
<dbReference type="AlphaFoldDB" id="A0A1W1X636"/>
<comment type="similarity">
    <text evidence="4 5">Belongs to the RlpA family.</text>
</comment>
<dbReference type="EC" id="4.2.2.-" evidence="4"/>
<dbReference type="InterPro" id="IPR009009">
    <property type="entry name" value="RlpA-like_DPBB"/>
</dbReference>
<dbReference type="NCBIfam" id="TIGR00413">
    <property type="entry name" value="rlpA"/>
    <property type="match status" value="1"/>
</dbReference>
<dbReference type="Gene3D" id="3.30.70.1070">
    <property type="entry name" value="Sporulation related repeat"/>
    <property type="match status" value="1"/>
</dbReference>
<feature type="signal peptide" evidence="4">
    <location>
        <begin position="1"/>
        <end position="20"/>
    </location>
</feature>
<comment type="function">
    <text evidence="4">Lytic transglycosylase with a strong preference for naked glycan strands that lack stem peptides.</text>
</comment>
<feature type="domain" description="SPOR" evidence="6">
    <location>
        <begin position="171"/>
        <end position="250"/>
    </location>
</feature>
<dbReference type="GO" id="GO:0042834">
    <property type="term" value="F:peptidoglycan binding"/>
    <property type="evidence" value="ECO:0007669"/>
    <property type="project" value="InterPro"/>
</dbReference>
<evidence type="ECO:0000256" key="5">
    <source>
        <dbReference type="RuleBase" id="RU003495"/>
    </source>
</evidence>
<dbReference type="GO" id="GO:0071555">
    <property type="term" value="P:cell wall organization"/>
    <property type="evidence" value="ECO:0007669"/>
    <property type="project" value="UniProtKB-KW"/>
</dbReference>
<accession>A0A1W1X636</accession>
<dbReference type="Proteomes" id="UP000192783">
    <property type="component" value="Unassembled WGS sequence"/>
</dbReference>
<dbReference type="InterPro" id="IPR034718">
    <property type="entry name" value="RlpA"/>
</dbReference>
<dbReference type="HAMAP" id="MF_02071">
    <property type="entry name" value="RlpA"/>
    <property type="match status" value="1"/>
</dbReference>
<protein>
    <recommendedName>
        <fullName evidence="4">Probable endolytic peptidoglycan transglycosylase RlpA</fullName>
        <ecNumber evidence="4">4.2.2.-</ecNumber>
    </recommendedName>
</protein>
<evidence type="ECO:0000256" key="1">
    <source>
        <dbReference type="ARBA" id="ARBA00022729"/>
    </source>
</evidence>
<evidence type="ECO:0000313" key="7">
    <source>
        <dbReference type="EMBL" id="SMC19188.1"/>
    </source>
</evidence>
<name>A0A1W1X636_9BACT</name>
<dbReference type="Pfam" id="PF03330">
    <property type="entry name" value="DPBB_1"/>
    <property type="match status" value="1"/>
</dbReference>
<dbReference type="InterPro" id="IPR007730">
    <property type="entry name" value="SPOR-like_dom"/>
</dbReference>
<gene>
    <name evidence="4" type="primary">rlpA</name>
    <name evidence="7" type="ORF">SAMN02746041_00623</name>
</gene>
<evidence type="ECO:0000313" key="8">
    <source>
        <dbReference type="Proteomes" id="UP000192783"/>
    </source>
</evidence>
<dbReference type="InterPro" id="IPR036908">
    <property type="entry name" value="RlpA-like_sf"/>
</dbReference>
<dbReference type="SUPFAM" id="SSF50685">
    <property type="entry name" value="Barwin-like endoglucanases"/>
    <property type="match status" value="1"/>
</dbReference>
<dbReference type="CDD" id="cd22268">
    <property type="entry name" value="DPBB_RlpA-like"/>
    <property type="match status" value="1"/>
</dbReference>
<proteinExistence type="inferred from homology"/>
<sequence precursor="true">MGWACVLVLCCLSLACSHKAPPPAPPVPGAPPPIGTQKPYQINGVWYYPIPNAEGYREKGLASWYGADWHGRRTANGERYDMHAMTAAHKTLPMNTHVKVTHLKTGRSVVVRINDRGPFVRGRIIDLSYEAARRLGLQKEGVAPVLVEAVRVASPVQVAGVTSWRLEPRRSYREGHFVIQVGSFRERANALNVRRRLLPLGRHIFIRQVNLGGETFYRVQVGIYRKLDAADAMAGDLRRRGFADAFVVAVEE</sequence>
<dbReference type="Gene3D" id="2.40.40.10">
    <property type="entry name" value="RlpA-like domain"/>
    <property type="match status" value="1"/>
</dbReference>
<keyword evidence="7" id="KW-0449">Lipoprotein</keyword>
<organism evidence="7 8">
    <name type="scientific">Desulfacinum hydrothermale DSM 13146</name>
    <dbReference type="NCBI Taxonomy" id="1121390"/>
    <lineage>
        <taxon>Bacteria</taxon>
        <taxon>Pseudomonadati</taxon>
        <taxon>Thermodesulfobacteriota</taxon>
        <taxon>Syntrophobacteria</taxon>
        <taxon>Syntrophobacterales</taxon>
        <taxon>Syntrophobacteraceae</taxon>
        <taxon>Desulfacinum</taxon>
    </lineage>
</organism>
<keyword evidence="2 4" id="KW-0456">Lyase</keyword>
<dbReference type="PROSITE" id="PS51724">
    <property type="entry name" value="SPOR"/>
    <property type="match status" value="1"/>
</dbReference>
<dbReference type="GO" id="GO:0000270">
    <property type="term" value="P:peptidoglycan metabolic process"/>
    <property type="evidence" value="ECO:0007669"/>
    <property type="project" value="UniProtKB-UniRule"/>
</dbReference>